<dbReference type="GeneID" id="30208196"/>
<dbReference type="AlphaFoldDB" id="A0A1B9G545"/>
<dbReference type="EMBL" id="CP144541">
    <property type="protein sequence ID" value="WVW78467.1"/>
    <property type="molecule type" value="Genomic_DNA"/>
</dbReference>
<accession>A0A1B9G545</accession>
<dbReference type="RefSeq" id="XP_019047190.1">
    <property type="nucleotide sequence ID" value="XM_019190442.1"/>
</dbReference>
<keyword evidence="3" id="KW-1185">Reference proteome</keyword>
<reference evidence="2" key="4">
    <citation type="submission" date="2024-02" db="EMBL/GenBank/DDBJ databases">
        <title>Comparative genomics of Cryptococcus and Kwoniella reveals pathogenesis evolution and contrasting modes of karyotype evolution via chromosome fusion or intercentromeric recombination.</title>
        <authorList>
            <person name="Coelho M.A."/>
            <person name="David-Palma M."/>
            <person name="Shea T."/>
            <person name="Bowers K."/>
            <person name="McGinley-Smith S."/>
            <person name="Mohammad A.W."/>
            <person name="Gnirke A."/>
            <person name="Yurkov A.M."/>
            <person name="Nowrousian M."/>
            <person name="Sun S."/>
            <person name="Cuomo C.A."/>
            <person name="Heitman J."/>
        </authorList>
    </citation>
    <scope>NUCLEOTIDE SEQUENCE</scope>
    <source>
        <strain evidence="2">CBS 10118</strain>
    </source>
</reference>
<gene>
    <name evidence="1" type="ORF">I302_03797</name>
    <name evidence="2" type="ORF">I302_100421</name>
</gene>
<dbReference type="VEuPathDB" id="FungiDB:I302_03797"/>
<sequence>MSSPQKDINVVDWTEELRNHVSFLAIKYHDNGRCSSRHSPDLELPNLKVLQLELNVIIYHSGFHISCPLVEALRPETVIFREVDYNLETVRSPVLSQQAWSNVEIAIYISPYYSRRVSGFPVKRSIVPGRPGRLTRVYWIVDPKMIWIPRHDPVRRVVRYREKRLEDCLLSVLLETFQDENISITIVNVGPGYRYLPATPDDHAQDSETIFRRRLEFSWRHRKLTHNQMRKEQDRITFITLDEFLANEDWMGKRWFDEREVEEWREPVAESERQGPPDWTRDGVLDNRKISIVL</sequence>
<name>A0A1B9G545_9TREE</name>
<evidence type="ECO:0000313" key="1">
    <source>
        <dbReference type="EMBL" id="OCF26120.1"/>
    </source>
</evidence>
<reference evidence="1" key="1">
    <citation type="submission" date="2013-07" db="EMBL/GenBank/DDBJ databases">
        <title>The Genome Sequence of Cryptococcus bestiolae CBS10118.</title>
        <authorList>
            <consortium name="The Broad Institute Genome Sequencing Platform"/>
            <person name="Cuomo C."/>
            <person name="Litvintseva A."/>
            <person name="Chen Y."/>
            <person name="Heitman J."/>
            <person name="Sun S."/>
            <person name="Springer D."/>
            <person name="Dromer F."/>
            <person name="Young S.K."/>
            <person name="Zeng Q."/>
            <person name="Gargeya S."/>
            <person name="Fitzgerald M."/>
            <person name="Abouelleil A."/>
            <person name="Alvarado L."/>
            <person name="Berlin A.M."/>
            <person name="Chapman S.B."/>
            <person name="Dewar J."/>
            <person name="Goldberg J."/>
            <person name="Griggs A."/>
            <person name="Gujja S."/>
            <person name="Hansen M."/>
            <person name="Howarth C."/>
            <person name="Imamovic A."/>
            <person name="Larimer J."/>
            <person name="McCowan C."/>
            <person name="Murphy C."/>
            <person name="Pearson M."/>
            <person name="Priest M."/>
            <person name="Roberts A."/>
            <person name="Saif S."/>
            <person name="Shea T."/>
            <person name="Sykes S."/>
            <person name="Wortman J."/>
            <person name="Nusbaum C."/>
            <person name="Birren B."/>
        </authorList>
    </citation>
    <scope>NUCLEOTIDE SEQUENCE [LARGE SCALE GENOMIC DNA]</scope>
    <source>
        <strain evidence="1">CBS 10118</strain>
    </source>
</reference>
<reference evidence="2" key="2">
    <citation type="submission" date="2013-07" db="EMBL/GenBank/DDBJ databases">
        <authorList>
            <consortium name="The Broad Institute Genome Sequencing Platform"/>
            <person name="Cuomo C."/>
            <person name="Litvintseva A."/>
            <person name="Chen Y."/>
            <person name="Heitman J."/>
            <person name="Sun S."/>
            <person name="Springer D."/>
            <person name="Dromer F."/>
            <person name="Young S.K."/>
            <person name="Zeng Q."/>
            <person name="Gargeya S."/>
            <person name="Fitzgerald M."/>
            <person name="Abouelleil A."/>
            <person name="Alvarado L."/>
            <person name="Berlin A.M."/>
            <person name="Chapman S.B."/>
            <person name="Dewar J."/>
            <person name="Goldberg J."/>
            <person name="Griggs A."/>
            <person name="Gujja S."/>
            <person name="Hansen M."/>
            <person name="Howarth C."/>
            <person name="Imamovic A."/>
            <person name="Larimer J."/>
            <person name="McCowan C."/>
            <person name="Murphy C."/>
            <person name="Pearson M."/>
            <person name="Priest M."/>
            <person name="Roberts A."/>
            <person name="Saif S."/>
            <person name="Shea T."/>
            <person name="Sykes S."/>
            <person name="Wortman J."/>
            <person name="Nusbaum C."/>
            <person name="Birren B."/>
        </authorList>
    </citation>
    <scope>NUCLEOTIDE SEQUENCE</scope>
    <source>
        <strain evidence="2">CBS 10118</strain>
    </source>
</reference>
<proteinExistence type="predicted"/>
<reference evidence="1" key="3">
    <citation type="submission" date="2014-01" db="EMBL/GenBank/DDBJ databases">
        <title>Evolution of pathogenesis and genome organization in the Tremellales.</title>
        <authorList>
            <person name="Cuomo C."/>
            <person name="Litvintseva A."/>
            <person name="Heitman J."/>
            <person name="Chen Y."/>
            <person name="Sun S."/>
            <person name="Springer D."/>
            <person name="Dromer F."/>
            <person name="Young S."/>
            <person name="Zeng Q."/>
            <person name="Chapman S."/>
            <person name="Gujja S."/>
            <person name="Saif S."/>
            <person name="Birren B."/>
        </authorList>
    </citation>
    <scope>NUCLEOTIDE SEQUENCE</scope>
    <source>
        <strain evidence="1">CBS 10118</strain>
    </source>
</reference>
<dbReference type="KEGG" id="kbi:30208196"/>
<dbReference type="EMBL" id="KI894020">
    <property type="protein sequence ID" value="OCF26120.1"/>
    <property type="molecule type" value="Genomic_DNA"/>
</dbReference>
<evidence type="ECO:0000313" key="2">
    <source>
        <dbReference type="EMBL" id="WVW78467.1"/>
    </source>
</evidence>
<protein>
    <submittedName>
        <fullName evidence="1">Uncharacterized protein</fullName>
    </submittedName>
</protein>
<evidence type="ECO:0000313" key="3">
    <source>
        <dbReference type="Proteomes" id="UP000092730"/>
    </source>
</evidence>
<organism evidence="1">
    <name type="scientific">Kwoniella bestiolae CBS 10118</name>
    <dbReference type="NCBI Taxonomy" id="1296100"/>
    <lineage>
        <taxon>Eukaryota</taxon>
        <taxon>Fungi</taxon>
        <taxon>Dikarya</taxon>
        <taxon>Basidiomycota</taxon>
        <taxon>Agaricomycotina</taxon>
        <taxon>Tremellomycetes</taxon>
        <taxon>Tremellales</taxon>
        <taxon>Cryptococcaceae</taxon>
        <taxon>Kwoniella</taxon>
    </lineage>
</organism>
<dbReference type="Proteomes" id="UP000092730">
    <property type="component" value="Chromosome 1"/>
</dbReference>